<dbReference type="PANTHER" id="PTHR46637:SF1">
    <property type="entry name" value="BLL5188 PROTEIN"/>
    <property type="match status" value="1"/>
</dbReference>
<evidence type="ECO:0000313" key="5">
    <source>
        <dbReference type="Proteomes" id="UP000278036"/>
    </source>
</evidence>
<dbReference type="InterPro" id="IPR052909">
    <property type="entry name" value="Transposase_6_like"/>
</dbReference>
<keyword evidence="4" id="KW-1185">Reference proteome</keyword>
<gene>
    <name evidence="2" type="ORF">D6Z83_15645</name>
    <name evidence="3" type="ORF">EBE87_05090</name>
</gene>
<name>A0A3A9JW18_9PROT</name>
<sequence>MAIHNSNISNPQWSALLPHLLPGAPQGRRLEEHRERMEAIFFIATSTLPWRALPACYGKADTVSRYFRRLTHAGLWQKLLHALAEAAPNHPLRQLEEKILRACRRAHRILGLPFLVLIRRLNLRRALPGPPWLLPNPLLSETLAGVKIAPPPSGEYGHKTRHARLLAALRRLHRDAAGRRRIPRSVRLAWA</sequence>
<accession>A0A3A9JW18</accession>
<proteinExistence type="predicted"/>
<dbReference type="Proteomes" id="UP000274097">
    <property type="component" value="Unassembled WGS sequence"/>
</dbReference>
<evidence type="ECO:0000313" key="3">
    <source>
        <dbReference type="EMBL" id="RMI26641.1"/>
    </source>
</evidence>
<feature type="domain" description="Insertion element IS402-like" evidence="1">
    <location>
        <begin position="9"/>
        <end position="79"/>
    </location>
</feature>
<dbReference type="Pfam" id="PF13340">
    <property type="entry name" value="DUF4096"/>
    <property type="match status" value="1"/>
</dbReference>
<dbReference type="EMBL" id="RAQU01000097">
    <property type="protein sequence ID" value="RKK03229.1"/>
    <property type="molecule type" value="Genomic_DNA"/>
</dbReference>
<evidence type="ECO:0000259" key="1">
    <source>
        <dbReference type="Pfam" id="PF13340"/>
    </source>
</evidence>
<protein>
    <submittedName>
        <fullName evidence="2">Transposase</fullName>
    </submittedName>
</protein>
<dbReference type="Proteomes" id="UP000278036">
    <property type="component" value="Unassembled WGS sequence"/>
</dbReference>
<dbReference type="OrthoDB" id="7263379at2"/>
<comment type="caution">
    <text evidence="2">The sequence shown here is derived from an EMBL/GenBank/DDBJ whole genome shotgun (WGS) entry which is preliminary data.</text>
</comment>
<dbReference type="EMBL" id="RFLX01000002">
    <property type="protein sequence ID" value="RMI26641.1"/>
    <property type="molecule type" value="Genomic_DNA"/>
</dbReference>
<organism evidence="2 5">
    <name type="scientific">Teichococcus wenyumeiae</name>
    <dbReference type="NCBI Taxonomy" id="2478470"/>
    <lineage>
        <taxon>Bacteria</taxon>
        <taxon>Pseudomonadati</taxon>
        <taxon>Pseudomonadota</taxon>
        <taxon>Alphaproteobacteria</taxon>
        <taxon>Acetobacterales</taxon>
        <taxon>Roseomonadaceae</taxon>
        <taxon>Roseomonas</taxon>
    </lineage>
</organism>
<evidence type="ECO:0000313" key="4">
    <source>
        <dbReference type="Proteomes" id="UP000274097"/>
    </source>
</evidence>
<dbReference type="InterPro" id="IPR025161">
    <property type="entry name" value="IS402-like_dom"/>
</dbReference>
<dbReference type="RefSeq" id="WP_120639216.1">
    <property type="nucleotide sequence ID" value="NZ_RAQU01000097.1"/>
</dbReference>
<evidence type="ECO:0000313" key="2">
    <source>
        <dbReference type="EMBL" id="RKK03229.1"/>
    </source>
</evidence>
<dbReference type="InParanoid" id="A0A3A9JW18"/>
<dbReference type="PANTHER" id="PTHR46637">
    <property type="entry name" value="TIS1421-TRANSPOSASE PROTEIN A"/>
    <property type="match status" value="1"/>
</dbReference>
<reference evidence="2 5" key="1">
    <citation type="submission" date="2018-09" db="EMBL/GenBank/DDBJ databases">
        <title>Roseomonas sp. nov., isolated from feces of Tibetan antelopes in the Qinghai-Tibet plateau, China.</title>
        <authorList>
            <person name="Tian Z."/>
        </authorList>
    </citation>
    <scope>NUCLEOTIDE SEQUENCE [LARGE SCALE GENOMIC DNA]</scope>
    <source>
        <strain evidence="3 4">Z23</strain>
        <strain evidence="2 5">Z24</strain>
    </source>
</reference>
<dbReference type="AlphaFoldDB" id="A0A3A9JW18"/>